<proteinExistence type="predicted"/>
<accession>A0ABR8XQ47</accession>
<evidence type="ECO:0000313" key="1">
    <source>
        <dbReference type="EMBL" id="MBD8034007.1"/>
    </source>
</evidence>
<evidence type="ECO:0000313" key="2">
    <source>
        <dbReference type="Proteomes" id="UP000600565"/>
    </source>
</evidence>
<comment type="caution">
    <text evidence="1">The sequence shown here is derived from an EMBL/GenBank/DDBJ whole genome shotgun (WGS) entry which is preliminary data.</text>
</comment>
<dbReference type="Pfam" id="PF14275">
    <property type="entry name" value="DUF4362"/>
    <property type="match status" value="1"/>
</dbReference>
<dbReference type="Proteomes" id="UP000600565">
    <property type="component" value="Unassembled WGS sequence"/>
</dbReference>
<reference evidence="1 2" key="1">
    <citation type="submission" date="2020-08" db="EMBL/GenBank/DDBJ databases">
        <title>A Genomic Blueprint of the Chicken Gut Microbiome.</title>
        <authorList>
            <person name="Gilroy R."/>
            <person name="Ravi A."/>
            <person name="Getino M."/>
            <person name="Pursley I."/>
            <person name="Horton D.L."/>
            <person name="Alikhan N.-F."/>
            <person name="Baker D."/>
            <person name="Gharbi K."/>
            <person name="Hall N."/>
            <person name="Watson M."/>
            <person name="Adriaenssens E.M."/>
            <person name="Foster-Nyarko E."/>
            <person name="Jarju S."/>
            <person name="Secka A."/>
            <person name="Antonio M."/>
            <person name="Oren A."/>
            <person name="Chaudhuri R."/>
            <person name="La Ragione R.M."/>
            <person name="Hildebrand F."/>
            <person name="Pallen M.J."/>
        </authorList>
    </citation>
    <scope>NUCLEOTIDE SEQUENCE [LARGE SCALE GENOMIC DNA]</scope>
    <source>
        <strain evidence="1 2">Sa1YVA6</strain>
    </source>
</reference>
<dbReference type="InterPro" id="IPR025372">
    <property type="entry name" value="DUF4362"/>
</dbReference>
<sequence>MTILSNVETEGYGRLNAEFGKPFKELLQPLINEKKQVIDIHGQLENEELFEQFLKDIEANNETLLEMTRYTIEGDPIYWTIEYDGQQFAIEIDNREDAFGSKTVENYQCTKLDEVVTGSLIDYNFTGCEEGYDINLLSVEKTTEASTKLEIPNINFVIGDQTIKTYKGAYSWSSFDASTGETTTTMTDHASPNQMMEAVQEIEVNLNEPVEITFDSEPTKVEFNIWNEAGIISTYHSLEEIKETGPIILEIVGYWNESRATYVTALINE</sequence>
<dbReference type="EMBL" id="JACSPW010000012">
    <property type="protein sequence ID" value="MBD8034007.1"/>
    <property type="molecule type" value="Genomic_DNA"/>
</dbReference>
<organism evidence="1 2">
    <name type="scientific">Solibacillus merdavium</name>
    <dbReference type="NCBI Taxonomy" id="2762218"/>
    <lineage>
        <taxon>Bacteria</taxon>
        <taxon>Bacillati</taxon>
        <taxon>Bacillota</taxon>
        <taxon>Bacilli</taxon>
        <taxon>Bacillales</taxon>
        <taxon>Caryophanaceae</taxon>
        <taxon>Solibacillus</taxon>
    </lineage>
</organism>
<gene>
    <name evidence="1" type="ORF">H9632_13130</name>
</gene>
<protein>
    <submittedName>
        <fullName evidence="1">DUF4362 domain-containing protein</fullName>
    </submittedName>
</protein>
<name>A0ABR8XQ47_9BACL</name>
<keyword evidence="2" id="KW-1185">Reference proteome</keyword>